<dbReference type="InterPro" id="IPR036388">
    <property type="entry name" value="WH-like_DNA-bd_sf"/>
</dbReference>
<evidence type="ECO:0000256" key="1">
    <source>
        <dbReference type="ARBA" id="ARBA00023125"/>
    </source>
</evidence>
<comment type="caution">
    <text evidence="4">The sequence shown here is derived from an EMBL/GenBank/DDBJ whole genome shotgun (WGS) entry which is preliminary data.</text>
</comment>
<dbReference type="Gene3D" id="3.40.50.2300">
    <property type="match status" value="1"/>
</dbReference>
<dbReference type="Pfam" id="PF00196">
    <property type="entry name" value="GerE"/>
    <property type="match status" value="1"/>
</dbReference>
<dbReference type="SUPFAM" id="SSF52172">
    <property type="entry name" value="CheY-like"/>
    <property type="match status" value="1"/>
</dbReference>
<dbReference type="InterPro" id="IPR001789">
    <property type="entry name" value="Sig_transdc_resp-reg_receiver"/>
</dbReference>
<dbReference type="InterPro" id="IPR039420">
    <property type="entry name" value="WalR-like"/>
</dbReference>
<dbReference type="SUPFAM" id="SSF46894">
    <property type="entry name" value="C-terminal effector domain of the bipartite response regulators"/>
    <property type="match status" value="1"/>
</dbReference>
<dbReference type="InterPro" id="IPR000792">
    <property type="entry name" value="Tscrpt_reg_LuxR_C"/>
</dbReference>
<evidence type="ECO:0000259" key="3">
    <source>
        <dbReference type="PROSITE" id="PS50110"/>
    </source>
</evidence>
<proteinExistence type="predicted"/>
<keyword evidence="1" id="KW-0238">DNA-binding</keyword>
<dbReference type="InterPro" id="IPR016032">
    <property type="entry name" value="Sig_transdc_resp-reg_C-effctor"/>
</dbReference>
<sequence>MTRIDAPGGTRRSAASTRPIRIGICDERVLLLDSIAAWIIEKAPEFDVVVRAERWIDLVRNENFPTALVLMGEAPTEQVSLEARIRTCRAAGARVIVMSAQDAEGAAERALAAGAVAFLSKADSMETFHAVARQAMGLDPREPVTADAPATGRAAAAAGAGAAASEEAAEIIRPKLSPGELESLRLYAAGNTTAAVARLMNVKYETAKTYLRRVREKYARANRPASRRAELIIRAAEDGYLQ</sequence>
<dbReference type="RefSeq" id="WP_104474836.1">
    <property type="nucleotide sequence ID" value="NZ_MPZN01000014.1"/>
</dbReference>
<comment type="caution">
    <text evidence="2">Lacks conserved residue(s) required for the propagation of feature annotation.</text>
</comment>
<dbReference type="PANTHER" id="PTHR43214:SF42">
    <property type="entry name" value="TRANSCRIPTIONAL REGULATORY PROTEIN DESR"/>
    <property type="match status" value="1"/>
</dbReference>
<dbReference type="Proteomes" id="UP000237755">
    <property type="component" value="Unassembled WGS sequence"/>
</dbReference>
<dbReference type="PROSITE" id="PS50110">
    <property type="entry name" value="RESPONSE_REGULATORY"/>
    <property type="match status" value="1"/>
</dbReference>
<dbReference type="Gene3D" id="1.10.10.10">
    <property type="entry name" value="Winged helix-like DNA-binding domain superfamily/Winged helix DNA-binding domain"/>
    <property type="match status" value="1"/>
</dbReference>
<gene>
    <name evidence="4" type="ORF">GY24_06095</name>
</gene>
<evidence type="ECO:0000256" key="2">
    <source>
        <dbReference type="PROSITE-ProRule" id="PRU00169"/>
    </source>
</evidence>
<keyword evidence="5" id="KW-1185">Reference proteome</keyword>
<evidence type="ECO:0000313" key="4">
    <source>
        <dbReference type="EMBL" id="PPL19386.1"/>
    </source>
</evidence>
<dbReference type="InterPro" id="IPR011006">
    <property type="entry name" value="CheY-like_superfamily"/>
</dbReference>
<feature type="domain" description="Response regulatory" evidence="3">
    <location>
        <begin position="21"/>
        <end position="136"/>
    </location>
</feature>
<organism evidence="4 5">
    <name type="scientific">Microterricola pindariensis</name>
    <dbReference type="NCBI Taxonomy" id="478010"/>
    <lineage>
        <taxon>Bacteria</taxon>
        <taxon>Bacillati</taxon>
        <taxon>Actinomycetota</taxon>
        <taxon>Actinomycetes</taxon>
        <taxon>Micrococcales</taxon>
        <taxon>Microbacteriaceae</taxon>
        <taxon>Microterricola</taxon>
    </lineage>
</organism>
<accession>A0ABX5AYA8</accession>
<evidence type="ECO:0000313" key="5">
    <source>
        <dbReference type="Proteomes" id="UP000237755"/>
    </source>
</evidence>
<dbReference type="EMBL" id="MPZN01000014">
    <property type="protein sequence ID" value="PPL19386.1"/>
    <property type="molecule type" value="Genomic_DNA"/>
</dbReference>
<reference evidence="4 5" key="1">
    <citation type="journal article" date="2008" name="Int. J. Syst. Evol. Microbiol.">
        <title>Leifsonia pindariensis sp. nov., isolated from the Pindari glacier of the Indian Himalayas, and emended description of the genus Leifsonia.</title>
        <authorList>
            <person name="Reddy G.S."/>
            <person name="Prabagaran S.R."/>
            <person name="Shivaji S."/>
        </authorList>
    </citation>
    <scope>NUCLEOTIDE SEQUENCE [LARGE SCALE GENOMIC DNA]</scope>
    <source>
        <strain evidence="4 5">PON 10</strain>
    </source>
</reference>
<dbReference type="PANTHER" id="PTHR43214">
    <property type="entry name" value="TWO-COMPONENT RESPONSE REGULATOR"/>
    <property type="match status" value="1"/>
</dbReference>
<dbReference type="SMART" id="SM00421">
    <property type="entry name" value="HTH_LUXR"/>
    <property type="match status" value="1"/>
</dbReference>
<protein>
    <recommendedName>
        <fullName evidence="3">Response regulatory domain-containing protein</fullName>
    </recommendedName>
</protein>
<name>A0ABX5AYA8_9MICO</name>